<comment type="caution">
    <text evidence="1">The sequence shown here is derived from an EMBL/GenBank/DDBJ whole genome shotgun (WGS) entry which is preliminary data.</text>
</comment>
<sequence length="346" mass="38970">MSQSIMNRVLFCRSCLNQAASLGRGQTRFFNNSAAYKRAWIPTFKPTSSKNLDELLSLFRDRVFIPAFLSPAQRRLIYKEDATTSLKQNPITVTLQGQTEESYRLRPLKFSETPSNNEVRGIIELMKEPEDWYTLVPLLKGLHSSKRTPSFLLWEFIVRKAGEAGMNSVIIDCAEQSRHTGFSLGDYVLTELLFSNLHLKAESAGYKGPEVEKALKQAKHVAMLMNAEDHAPVDKAKPDPRRHPNIIGVLLELSAARALDAFEGKDAQGDVRSYAEKLLGTWVLRGKIDTIQYPKKNVRNVTDLPSVRKGIEMALQVEEIKNDEKLSQALRERLNELETPADGAQA</sequence>
<accession>A0A0H1BA36</accession>
<keyword evidence="2" id="KW-1185">Reference proteome</keyword>
<gene>
    <name evidence="1" type="ORF">EMPG_16323</name>
</gene>
<evidence type="ECO:0000313" key="2">
    <source>
        <dbReference type="Proteomes" id="UP000053573"/>
    </source>
</evidence>
<dbReference type="AlphaFoldDB" id="A0A0H1BA36"/>
<proteinExistence type="predicted"/>
<organism evidence="1 2">
    <name type="scientific">Blastomyces silverae</name>
    <dbReference type="NCBI Taxonomy" id="2060906"/>
    <lineage>
        <taxon>Eukaryota</taxon>
        <taxon>Fungi</taxon>
        <taxon>Dikarya</taxon>
        <taxon>Ascomycota</taxon>
        <taxon>Pezizomycotina</taxon>
        <taxon>Eurotiomycetes</taxon>
        <taxon>Eurotiomycetidae</taxon>
        <taxon>Onygenales</taxon>
        <taxon>Ajellomycetaceae</taxon>
        <taxon>Blastomyces</taxon>
    </lineage>
</organism>
<evidence type="ECO:0000313" key="1">
    <source>
        <dbReference type="EMBL" id="KLJ08265.1"/>
    </source>
</evidence>
<name>A0A0H1BA36_9EURO</name>
<dbReference type="EMBL" id="LDEV01002633">
    <property type="protein sequence ID" value="KLJ08265.1"/>
    <property type="molecule type" value="Genomic_DNA"/>
</dbReference>
<dbReference type="Proteomes" id="UP000053573">
    <property type="component" value="Unassembled WGS sequence"/>
</dbReference>
<protein>
    <submittedName>
        <fullName evidence="1">Uncharacterized protein</fullName>
    </submittedName>
</protein>
<dbReference type="OrthoDB" id="5405126at2759"/>
<reference evidence="2" key="1">
    <citation type="journal article" date="2015" name="PLoS Genet.">
        <title>The dynamic genome and transcriptome of the human fungal pathogen Blastomyces and close relative Emmonsia.</title>
        <authorList>
            <person name="Munoz J.F."/>
            <person name="Gauthier G.M."/>
            <person name="Desjardins C.A."/>
            <person name="Gallo J.E."/>
            <person name="Holder J."/>
            <person name="Sullivan T.D."/>
            <person name="Marty A.J."/>
            <person name="Carmen J.C."/>
            <person name="Chen Z."/>
            <person name="Ding L."/>
            <person name="Gujja S."/>
            <person name="Magrini V."/>
            <person name="Misas E."/>
            <person name="Mitreva M."/>
            <person name="Priest M."/>
            <person name="Saif S."/>
            <person name="Whiston E.A."/>
            <person name="Young S."/>
            <person name="Zeng Q."/>
            <person name="Goldman W.E."/>
            <person name="Mardis E.R."/>
            <person name="Taylor J.W."/>
            <person name="McEwen J.G."/>
            <person name="Clay O.K."/>
            <person name="Klein B.S."/>
            <person name="Cuomo C.A."/>
        </authorList>
    </citation>
    <scope>NUCLEOTIDE SEQUENCE [LARGE SCALE GENOMIC DNA]</scope>
    <source>
        <strain evidence="2">UAMH 139</strain>
    </source>
</reference>